<dbReference type="Proteomes" id="UP000187941">
    <property type="component" value="Chromosome"/>
</dbReference>
<name>A0A1P9WV00_9BACT</name>
<dbReference type="STRING" id="1178516.AWR27_07385"/>
<feature type="signal peptide" evidence="1">
    <location>
        <begin position="1"/>
        <end position="18"/>
    </location>
</feature>
<gene>
    <name evidence="2" type="ORF">AWR27_07385</name>
</gene>
<dbReference type="KEGG" id="smon:AWR27_07385"/>
<keyword evidence="3" id="KW-1185">Reference proteome</keyword>
<keyword evidence="1" id="KW-0732">Signal</keyword>
<feature type="chain" id="PRO_5012772113" evidence="1">
    <location>
        <begin position="19"/>
        <end position="127"/>
    </location>
</feature>
<dbReference type="EMBL" id="CP014263">
    <property type="protein sequence ID" value="AQG79160.1"/>
    <property type="molecule type" value="Genomic_DNA"/>
</dbReference>
<proteinExistence type="predicted"/>
<dbReference type="OrthoDB" id="949206at2"/>
<accession>A0A1P9WV00</accession>
<evidence type="ECO:0000313" key="3">
    <source>
        <dbReference type="Proteomes" id="UP000187941"/>
    </source>
</evidence>
<evidence type="ECO:0000313" key="2">
    <source>
        <dbReference type="EMBL" id="AQG79160.1"/>
    </source>
</evidence>
<reference evidence="2 3" key="1">
    <citation type="submission" date="2016-01" db="EMBL/GenBank/DDBJ databases">
        <authorList>
            <person name="Oliw E.H."/>
        </authorList>
    </citation>
    <scope>NUCLEOTIDE SEQUENCE [LARGE SCALE GENOMIC DNA]</scope>
    <source>
        <strain evidence="2 3">DY10</strain>
    </source>
</reference>
<organism evidence="2 3">
    <name type="scientific">Spirosoma montaniterrae</name>
    <dbReference type="NCBI Taxonomy" id="1178516"/>
    <lineage>
        <taxon>Bacteria</taxon>
        <taxon>Pseudomonadati</taxon>
        <taxon>Bacteroidota</taxon>
        <taxon>Cytophagia</taxon>
        <taxon>Cytophagales</taxon>
        <taxon>Cytophagaceae</taxon>
        <taxon>Spirosoma</taxon>
    </lineage>
</organism>
<protein>
    <submittedName>
        <fullName evidence="2">Uncharacterized protein</fullName>
    </submittedName>
</protein>
<dbReference type="RefSeq" id="WP_077130602.1">
    <property type="nucleotide sequence ID" value="NZ_CP014263.1"/>
</dbReference>
<dbReference type="AlphaFoldDB" id="A0A1P9WV00"/>
<evidence type="ECO:0000256" key="1">
    <source>
        <dbReference type="SAM" id="SignalP"/>
    </source>
</evidence>
<sequence>MKTIVIILLVATLFTANTGFTPIANTKAETVQTGQNKDITFTLRNPSLLPKKITLVSYSPGEKGNGTYGFVMLPKGSKKVYYTVGTKLYLANSEQVDVVMSGKRLDAGKPFLIVKADDAGKSFDVKN</sequence>